<dbReference type="SUPFAM" id="SSF140500">
    <property type="entry name" value="BAS1536-like"/>
    <property type="match status" value="1"/>
</dbReference>
<evidence type="ECO:0000313" key="2">
    <source>
        <dbReference type="Proteomes" id="UP001056756"/>
    </source>
</evidence>
<evidence type="ECO:0000313" key="1">
    <source>
        <dbReference type="EMBL" id="URN94179.1"/>
    </source>
</evidence>
<dbReference type="Pfam" id="PF09388">
    <property type="entry name" value="SpoOE-like"/>
    <property type="match status" value="1"/>
</dbReference>
<organism evidence="1 2">
    <name type="scientific">Candidatus Pristimantibacillus lignocellulolyticus</name>
    <dbReference type="NCBI Taxonomy" id="2994561"/>
    <lineage>
        <taxon>Bacteria</taxon>
        <taxon>Bacillati</taxon>
        <taxon>Bacillota</taxon>
        <taxon>Bacilli</taxon>
        <taxon>Bacillales</taxon>
        <taxon>Paenibacillaceae</taxon>
        <taxon>Candidatus Pristimantibacillus</taxon>
    </lineage>
</organism>
<dbReference type="GO" id="GO:0043937">
    <property type="term" value="P:regulation of sporulation"/>
    <property type="evidence" value="ECO:0007669"/>
    <property type="project" value="InterPro"/>
</dbReference>
<dbReference type="EMBL" id="CP097899">
    <property type="protein sequence ID" value="URN94179.1"/>
    <property type="molecule type" value="Genomic_DNA"/>
</dbReference>
<dbReference type="Proteomes" id="UP001056756">
    <property type="component" value="Chromosome"/>
</dbReference>
<dbReference type="InterPro" id="IPR018540">
    <property type="entry name" value="Spo0E-like"/>
</dbReference>
<dbReference type="AlphaFoldDB" id="A0A9J6ZDG8"/>
<dbReference type="Gene3D" id="4.10.280.10">
    <property type="entry name" value="Helix-loop-helix DNA-binding domain"/>
    <property type="match status" value="1"/>
</dbReference>
<reference evidence="1" key="1">
    <citation type="submission" date="2022-05" db="EMBL/GenBank/DDBJ databases">
        <title>Novel bacterial taxa in a minimal lignocellulolytic consortium and its capacity to transform plastics disclosed by genome-resolved metagenomics.</title>
        <authorList>
            <person name="Rodriguez C.A.D."/>
            <person name="Diaz-Garcia L."/>
            <person name="Herrera K."/>
            <person name="Tarazona N.A."/>
            <person name="Sproer C."/>
            <person name="Overmann J."/>
            <person name="Jimenez D.J."/>
        </authorList>
    </citation>
    <scope>NUCLEOTIDE SEQUENCE</scope>
    <source>
        <strain evidence="1">MAG5</strain>
    </source>
</reference>
<proteinExistence type="predicted"/>
<dbReference type="InterPro" id="IPR037208">
    <property type="entry name" value="Spo0E-like_sf"/>
</dbReference>
<protein>
    <submittedName>
        <fullName evidence="1">Aspartyl-phosphate phosphatase Spo0E family protein</fullName>
    </submittedName>
</protein>
<name>A0A9J6ZDG8_9BACL</name>
<sequence length="60" mass="6893">MIDSQLNVKIEFLRKQMEITASQRGSLLHHDVIVLSQTLDEYIMKAQYSHASYPLLTCAL</sequence>
<dbReference type="InterPro" id="IPR036638">
    <property type="entry name" value="HLH_DNA-bd_sf"/>
</dbReference>
<accession>A0A9J6ZDG8</accession>
<dbReference type="KEGG" id="plig:NAG76_20530"/>
<dbReference type="GO" id="GO:0046983">
    <property type="term" value="F:protein dimerization activity"/>
    <property type="evidence" value="ECO:0007669"/>
    <property type="project" value="InterPro"/>
</dbReference>
<gene>
    <name evidence="1" type="ORF">NAG76_20530</name>
</gene>